<dbReference type="HOGENOM" id="CLU_1204431_0_0_1"/>
<dbReference type="PROSITE" id="PS50132">
    <property type="entry name" value="RGS"/>
    <property type="match status" value="1"/>
</dbReference>
<evidence type="ECO:0000313" key="4">
    <source>
        <dbReference type="Proteomes" id="UP000008144"/>
    </source>
</evidence>
<dbReference type="PANTHER" id="PTHR10845:SF259">
    <property type="entry name" value="RGS DOMAIN-CONTAINING PROTEIN-RELATED"/>
    <property type="match status" value="1"/>
</dbReference>
<dbReference type="PANTHER" id="PTHR10845">
    <property type="entry name" value="REGULATOR OF G PROTEIN SIGNALING"/>
    <property type="match status" value="1"/>
</dbReference>
<evidence type="ECO:0000259" key="2">
    <source>
        <dbReference type="PROSITE" id="PS50132"/>
    </source>
</evidence>
<dbReference type="KEGG" id="cin:100179408"/>
<protein>
    <submittedName>
        <fullName evidence="3">Regulator of G-protein signaling 5-like</fullName>
    </submittedName>
</protein>
<keyword evidence="4" id="KW-1185">Reference proteome</keyword>
<feature type="compositionally biased region" description="Polar residues" evidence="1">
    <location>
        <begin position="62"/>
        <end position="73"/>
    </location>
</feature>
<dbReference type="OrthoDB" id="196547at2759"/>
<feature type="domain" description="RGS" evidence="2">
    <location>
        <begin position="105"/>
        <end position="210"/>
    </location>
</feature>
<dbReference type="Ensembl" id="ENSCINT00000016295.3">
    <property type="protein sequence ID" value="ENSCINP00000016295.3"/>
    <property type="gene ID" value="ENSCING00000013639.2"/>
</dbReference>
<dbReference type="InParanoid" id="F6Z7K7"/>
<dbReference type="InterPro" id="IPR036305">
    <property type="entry name" value="RGS_sf"/>
</dbReference>
<reference evidence="4" key="1">
    <citation type="journal article" date="2002" name="Science">
        <title>The draft genome of Ciona intestinalis: insights into chordate and vertebrate origins.</title>
        <authorList>
            <person name="Dehal P."/>
            <person name="Satou Y."/>
            <person name="Campbell R.K."/>
            <person name="Chapman J."/>
            <person name="Degnan B."/>
            <person name="De Tomaso A."/>
            <person name="Davidson B."/>
            <person name="Di Gregorio A."/>
            <person name="Gelpke M."/>
            <person name="Goodstein D.M."/>
            <person name="Harafuji N."/>
            <person name="Hastings K.E."/>
            <person name="Ho I."/>
            <person name="Hotta K."/>
            <person name="Huang W."/>
            <person name="Kawashima T."/>
            <person name="Lemaire P."/>
            <person name="Martinez D."/>
            <person name="Meinertzhagen I.A."/>
            <person name="Necula S."/>
            <person name="Nonaka M."/>
            <person name="Putnam N."/>
            <person name="Rash S."/>
            <person name="Saiga H."/>
            <person name="Satake M."/>
            <person name="Terry A."/>
            <person name="Yamada L."/>
            <person name="Wang H.G."/>
            <person name="Awazu S."/>
            <person name="Azumi K."/>
            <person name="Boore J."/>
            <person name="Branno M."/>
            <person name="Chin-Bow S."/>
            <person name="DeSantis R."/>
            <person name="Doyle S."/>
            <person name="Francino P."/>
            <person name="Keys D.N."/>
            <person name="Haga S."/>
            <person name="Hayashi H."/>
            <person name="Hino K."/>
            <person name="Imai K.S."/>
            <person name="Inaba K."/>
            <person name="Kano S."/>
            <person name="Kobayashi K."/>
            <person name="Kobayashi M."/>
            <person name="Lee B.I."/>
            <person name="Makabe K.W."/>
            <person name="Manohar C."/>
            <person name="Matassi G."/>
            <person name="Medina M."/>
            <person name="Mochizuki Y."/>
            <person name="Mount S."/>
            <person name="Morishita T."/>
            <person name="Miura S."/>
            <person name="Nakayama A."/>
            <person name="Nishizaka S."/>
            <person name="Nomoto H."/>
            <person name="Ohta F."/>
            <person name="Oishi K."/>
            <person name="Rigoutsos I."/>
            <person name="Sano M."/>
            <person name="Sasaki A."/>
            <person name="Sasakura Y."/>
            <person name="Shoguchi E."/>
            <person name="Shin-i T."/>
            <person name="Spagnuolo A."/>
            <person name="Stainier D."/>
            <person name="Suzuki M.M."/>
            <person name="Tassy O."/>
            <person name="Takatori N."/>
            <person name="Tokuoka M."/>
            <person name="Yagi K."/>
            <person name="Yoshizaki F."/>
            <person name="Wada S."/>
            <person name="Zhang C."/>
            <person name="Hyatt P.D."/>
            <person name="Larimer F."/>
            <person name="Detter C."/>
            <person name="Doggett N."/>
            <person name="Glavina T."/>
            <person name="Hawkins T."/>
            <person name="Richardson P."/>
            <person name="Lucas S."/>
            <person name="Kohara Y."/>
            <person name="Levine M."/>
            <person name="Satoh N."/>
            <person name="Rokhsar D.S."/>
        </authorList>
    </citation>
    <scope>NUCLEOTIDE SEQUENCE [LARGE SCALE GENOMIC DNA]</scope>
</reference>
<dbReference type="SUPFAM" id="SSF48097">
    <property type="entry name" value="Regulator of G-protein signaling, RGS"/>
    <property type="match status" value="1"/>
</dbReference>
<name>F6Z7K7_CIOIN</name>
<dbReference type="Gene3D" id="1.10.167.10">
    <property type="entry name" value="Regulator of G-protein Signalling 4, domain 2"/>
    <property type="match status" value="1"/>
</dbReference>
<evidence type="ECO:0000256" key="1">
    <source>
        <dbReference type="SAM" id="MobiDB-lite"/>
    </source>
</evidence>
<dbReference type="GeneID" id="100179408"/>
<gene>
    <name evidence="3" type="primary">LOC100179408</name>
</gene>
<dbReference type="InterPro" id="IPR016137">
    <property type="entry name" value="RGS"/>
</dbReference>
<dbReference type="InterPro" id="IPR044926">
    <property type="entry name" value="RGS_subdomain_2"/>
</dbReference>
<dbReference type="SMART" id="SM00315">
    <property type="entry name" value="RGS"/>
    <property type="match status" value="1"/>
</dbReference>
<evidence type="ECO:0000313" key="3">
    <source>
        <dbReference type="Ensembl" id="ENSCINP00000016295.3"/>
    </source>
</evidence>
<accession>A0A1W2WHC2</accession>
<dbReference type="AlphaFoldDB" id="F6Z7K7"/>
<proteinExistence type="predicted"/>
<reference evidence="3" key="2">
    <citation type="submission" date="2025-08" db="UniProtKB">
        <authorList>
            <consortium name="Ensembl"/>
        </authorList>
    </citation>
    <scope>IDENTIFICATION</scope>
</reference>
<dbReference type="RefSeq" id="XP_002130938.1">
    <property type="nucleotide sequence ID" value="XM_002130902.4"/>
</dbReference>
<dbReference type="PRINTS" id="PR01301">
    <property type="entry name" value="RGSPROTEIN"/>
</dbReference>
<dbReference type="STRING" id="7719.ENSCINP00000016295"/>
<sequence>MKWKACPTSTVQCSSPKVVPARDDFSSYMTSTAESNQPKLRRRRVSLVRLNMYDRSLRRSGLTESRNNNNISNPAAPGKPTTLVRTSAIRKSNYRKRLHPTSTGQLSLLLSSTVGITAFREFLASEYSENNLDFWLDCEKYKNCGEAKMHTVAAQVVSTYLKPGSAHEVNVSYSSRKFAELKAASCERDAFDHVQENVFKLMSHDSFLRFQTKYPGFMSYLESVRKVIRS</sequence>
<dbReference type="OMA" id="WIDCEKY"/>
<accession>F6Z7K7</accession>
<feature type="region of interest" description="Disordered" evidence="1">
    <location>
        <begin position="58"/>
        <end position="81"/>
    </location>
</feature>
<dbReference type="GeneTree" id="ENSGT00940000173332"/>
<dbReference type="Proteomes" id="UP000008144">
    <property type="component" value="Unassembled WGS sequence"/>
</dbReference>
<organism evidence="3 4">
    <name type="scientific">Ciona intestinalis</name>
    <name type="common">Transparent sea squirt</name>
    <name type="synonym">Ascidia intestinalis</name>
    <dbReference type="NCBI Taxonomy" id="7719"/>
    <lineage>
        <taxon>Eukaryota</taxon>
        <taxon>Metazoa</taxon>
        <taxon>Chordata</taxon>
        <taxon>Tunicata</taxon>
        <taxon>Ascidiacea</taxon>
        <taxon>Phlebobranchia</taxon>
        <taxon>Cionidae</taxon>
        <taxon>Ciona</taxon>
    </lineage>
</organism>
<dbReference type="Pfam" id="PF00615">
    <property type="entry name" value="RGS"/>
    <property type="match status" value="1"/>
</dbReference>
<reference evidence="3" key="3">
    <citation type="submission" date="2025-09" db="UniProtKB">
        <authorList>
            <consortium name="Ensembl"/>
        </authorList>
    </citation>
    <scope>IDENTIFICATION</scope>
</reference>